<evidence type="ECO:0000256" key="1">
    <source>
        <dbReference type="ARBA" id="ARBA00008773"/>
    </source>
</evidence>
<dbReference type="EMBL" id="BQNB010020691">
    <property type="protein sequence ID" value="GJT98596.1"/>
    <property type="molecule type" value="Genomic_DNA"/>
</dbReference>
<dbReference type="Gene3D" id="3.20.20.80">
    <property type="entry name" value="Glycosidases"/>
    <property type="match status" value="1"/>
</dbReference>
<reference evidence="5" key="2">
    <citation type="submission" date="2022-01" db="EMBL/GenBank/DDBJ databases">
        <authorList>
            <person name="Yamashiro T."/>
            <person name="Shiraishi A."/>
            <person name="Satake H."/>
            <person name="Nakayama K."/>
        </authorList>
    </citation>
    <scope>NUCLEOTIDE SEQUENCE</scope>
</reference>
<evidence type="ECO:0000256" key="3">
    <source>
        <dbReference type="ARBA" id="ARBA00023295"/>
    </source>
</evidence>
<organism evidence="5 6">
    <name type="scientific">Tanacetum coccineum</name>
    <dbReference type="NCBI Taxonomy" id="301880"/>
    <lineage>
        <taxon>Eukaryota</taxon>
        <taxon>Viridiplantae</taxon>
        <taxon>Streptophyta</taxon>
        <taxon>Embryophyta</taxon>
        <taxon>Tracheophyta</taxon>
        <taxon>Spermatophyta</taxon>
        <taxon>Magnoliopsida</taxon>
        <taxon>eudicotyledons</taxon>
        <taxon>Gunneridae</taxon>
        <taxon>Pentapetalae</taxon>
        <taxon>asterids</taxon>
        <taxon>campanulids</taxon>
        <taxon>Asterales</taxon>
        <taxon>Asteraceae</taxon>
        <taxon>Asteroideae</taxon>
        <taxon>Anthemideae</taxon>
        <taxon>Anthemidinae</taxon>
        <taxon>Tanacetum</taxon>
    </lineage>
</organism>
<evidence type="ECO:0000256" key="2">
    <source>
        <dbReference type="ARBA" id="ARBA00022801"/>
    </source>
</evidence>
<reference evidence="5" key="1">
    <citation type="journal article" date="2022" name="Int. J. Mol. Sci.">
        <title>Draft Genome of Tanacetum Coccineum: Genomic Comparison of Closely Related Tanacetum-Family Plants.</title>
        <authorList>
            <person name="Yamashiro T."/>
            <person name="Shiraishi A."/>
            <person name="Nakayama K."/>
            <person name="Satake H."/>
        </authorList>
    </citation>
    <scope>NUCLEOTIDE SEQUENCE</scope>
</reference>
<dbReference type="SUPFAM" id="SSF51445">
    <property type="entry name" value="(Trans)glycosidases"/>
    <property type="match status" value="1"/>
</dbReference>
<dbReference type="InterPro" id="IPR017853">
    <property type="entry name" value="GH"/>
</dbReference>
<dbReference type="InterPro" id="IPR044965">
    <property type="entry name" value="Glyco_hydro_17_plant"/>
</dbReference>
<keyword evidence="6" id="KW-1185">Reference proteome</keyword>
<evidence type="ECO:0000313" key="6">
    <source>
        <dbReference type="Proteomes" id="UP001151760"/>
    </source>
</evidence>
<dbReference type="Pfam" id="PF00332">
    <property type="entry name" value="Glyco_hydro_17"/>
    <property type="match status" value="1"/>
</dbReference>
<name>A0ABQ5IEN0_9ASTR</name>
<comment type="similarity">
    <text evidence="1 4">Belongs to the glycosyl hydrolase 17 family.</text>
</comment>
<proteinExistence type="inferred from homology"/>
<keyword evidence="2" id="KW-0378">Hydrolase</keyword>
<gene>
    <name evidence="5" type="ORF">Tco_1094114</name>
</gene>
<sequence length="434" mass="49520">MTRMMYNWIMRRKLDPRENSDRGVSNFTGRIKGMHVFVGNFTYVTDFMIVEDISSIIDPRLSQVVLGKPFIEISNMTHDPLEGVVRLVLEWEEKIKLHQEKEMEFDRWRNKNFKNKHHALVKIENEVDDDGEVTSNATTLCGGGRMDEGVYVTPTMVRSSTHPCRFSLFEKSTYLVHDAKTYHNYFNLFDFMVDSLNKALEVKGFLDLPLIVTETGWPCLDPRCIQTSAFVNGLICHLKTVDGTPSRNDGVSYVYLYQMFADVTRHMLEQGLLLTLFSDFDQDYTKTARQGGSKSKGYLNPAVHISLCLRCCFVASLNPLPEPAPTLMLSAANLLAYECQLAMIKMVGVHAALMHPQTQLPLKQTTGMSGTEASQAIYDGGFQNIAAAQQLIYRLELFVLSFRRLCVVFFLFLPFYLPSEYRSSPDWEIVVLFL</sequence>
<comment type="caution">
    <text evidence="5">The sequence shown here is derived from an EMBL/GenBank/DDBJ whole genome shotgun (WGS) entry which is preliminary data.</text>
</comment>
<dbReference type="Proteomes" id="UP001151760">
    <property type="component" value="Unassembled WGS sequence"/>
</dbReference>
<protein>
    <submittedName>
        <fullName evidence="5">MAK10-like protein</fullName>
    </submittedName>
</protein>
<accession>A0ABQ5IEN0</accession>
<evidence type="ECO:0000256" key="4">
    <source>
        <dbReference type="RuleBase" id="RU004335"/>
    </source>
</evidence>
<dbReference type="InterPro" id="IPR000490">
    <property type="entry name" value="Glyco_hydro_17"/>
</dbReference>
<dbReference type="PANTHER" id="PTHR32227">
    <property type="entry name" value="GLUCAN ENDO-1,3-BETA-GLUCOSIDASE BG1-RELATED-RELATED"/>
    <property type="match status" value="1"/>
</dbReference>
<keyword evidence="3" id="KW-0326">Glycosidase</keyword>
<evidence type="ECO:0000313" key="5">
    <source>
        <dbReference type="EMBL" id="GJT98596.1"/>
    </source>
</evidence>